<name>A0ABN3SQT9_9ACTN</name>
<evidence type="ECO:0000313" key="2">
    <source>
        <dbReference type="EMBL" id="GAA2683097.1"/>
    </source>
</evidence>
<dbReference type="EMBL" id="BAAARK010000031">
    <property type="protein sequence ID" value="GAA2683097.1"/>
    <property type="molecule type" value="Genomic_DNA"/>
</dbReference>
<evidence type="ECO:0000256" key="1">
    <source>
        <dbReference type="SAM" id="MobiDB-lite"/>
    </source>
</evidence>
<feature type="region of interest" description="Disordered" evidence="1">
    <location>
        <begin position="55"/>
        <end position="111"/>
    </location>
</feature>
<feature type="compositionally biased region" description="Basic and acidic residues" evidence="1">
    <location>
        <begin position="60"/>
        <end position="71"/>
    </location>
</feature>
<comment type="caution">
    <text evidence="2">The sequence shown here is derived from an EMBL/GenBank/DDBJ whole genome shotgun (WGS) entry which is preliminary data.</text>
</comment>
<proteinExistence type="predicted"/>
<protein>
    <submittedName>
        <fullName evidence="2">Uncharacterized protein</fullName>
    </submittedName>
</protein>
<keyword evidence="3" id="KW-1185">Reference proteome</keyword>
<dbReference type="Proteomes" id="UP001500994">
    <property type="component" value="Unassembled WGS sequence"/>
</dbReference>
<sequence length="111" mass="11934">MGKGDCLFHVRQAGCKGGVLLHRHDSGLPCLRQSHGAEPGITTCSGRHVVGVRLGLPDRVPTEPRRGRDAGRPSTETEGACMSDRHKGNEEDEEPENITKPGSGTHRSDDD</sequence>
<evidence type="ECO:0000313" key="3">
    <source>
        <dbReference type="Proteomes" id="UP001500994"/>
    </source>
</evidence>
<reference evidence="2 3" key="1">
    <citation type="journal article" date="2019" name="Int. J. Syst. Evol. Microbiol.">
        <title>The Global Catalogue of Microorganisms (GCM) 10K type strain sequencing project: providing services to taxonomists for standard genome sequencing and annotation.</title>
        <authorList>
            <consortium name="The Broad Institute Genomics Platform"/>
            <consortium name="The Broad Institute Genome Sequencing Center for Infectious Disease"/>
            <person name="Wu L."/>
            <person name="Ma J."/>
        </authorList>
    </citation>
    <scope>NUCLEOTIDE SEQUENCE [LARGE SCALE GENOMIC DNA]</scope>
    <source>
        <strain evidence="2 3">JCM 16374</strain>
    </source>
</reference>
<accession>A0ABN3SQT9</accession>
<organism evidence="2 3">
    <name type="scientific">Streptomyces lunalinharesii</name>
    <dbReference type="NCBI Taxonomy" id="333384"/>
    <lineage>
        <taxon>Bacteria</taxon>
        <taxon>Bacillati</taxon>
        <taxon>Actinomycetota</taxon>
        <taxon>Actinomycetes</taxon>
        <taxon>Kitasatosporales</taxon>
        <taxon>Streptomycetaceae</taxon>
        <taxon>Streptomyces</taxon>
    </lineage>
</organism>
<gene>
    <name evidence="2" type="ORF">GCM10009864_64960</name>
</gene>